<dbReference type="OrthoDB" id="5288747at2"/>
<name>A0A0H3FWF5_ZYMMA</name>
<dbReference type="Pfam" id="PF01656">
    <property type="entry name" value="CbiA"/>
    <property type="match status" value="1"/>
</dbReference>
<dbReference type="Proteomes" id="UP000001494">
    <property type="component" value="Chromosome"/>
</dbReference>
<sequence>MLVLFHSFKGGVGVSTVAANIALSLLRLKRKVAIADLTHQQSLNFHIGVQEEEIPFLSVETMDELYQASQDFSGITLADLGTEIPKSSIAQENILHISILSPNAGCMALFPEAFDKQHYYIINNENDRYNFPRAASQFVQDMVQDNLIGIIRQDEAVNEALGKLQPLHLYAPTSVALKDFDNCAHQLLRMIEMNISRHAEVSADAS</sequence>
<reference evidence="2 3" key="1">
    <citation type="journal article" date="2011" name="J. Bacteriol.">
        <title>Genome sequence of the ethanol-producing Zymomonas mobilis subsp. mobilis lectotype strain ATCC 10988.</title>
        <authorList>
            <person name="Pappas K.M."/>
            <person name="Kouvelis V.N."/>
            <person name="Saunders E."/>
            <person name="Brettin T.S."/>
            <person name="Bruce D."/>
            <person name="Detter C."/>
            <person name="Balakireva M."/>
            <person name="Han C.S."/>
            <person name="Savvakis G."/>
            <person name="Kyrpides N.C."/>
            <person name="Typas M.A."/>
        </authorList>
    </citation>
    <scope>NUCLEOTIDE SEQUENCE [LARGE SCALE GENOMIC DNA]</scope>
    <source>
        <strain evidence="3">ATCC 10988 / DSM 424 / CCUG 17860 / LMG 404 / NCIMB 8938 / NRRL B-806 / ZM1</strain>
    </source>
</reference>
<dbReference type="PANTHER" id="PTHR13696:SF99">
    <property type="entry name" value="COBYRINIC ACID AC-DIAMIDE SYNTHASE"/>
    <property type="match status" value="1"/>
</dbReference>
<gene>
    <name evidence="2" type="ordered locus">Zmob_0238</name>
</gene>
<organism evidence="2 3">
    <name type="scientific">Zymomonas mobilis subsp. mobilis (strain ATCC 10988 / DSM 424 / LMG 404 / NCIMB 8938 / NRRL B-806 / ZM1)</name>
    <dbReference type="NCBI Taxonomy" id="555217"/>
    <lineage>
        <taxon>Bacteria</taxon>
        <taxon>Pseudomonadati</taxon>
        <taxon>Pseudomonadota</taxon>
        <taxon>Alphaproteobacteria</taxon>
        <taxon>Sphingomonadales</taxon>
        <taxon>Zymomonadaceae</taxon>
        <taxon>Zymomonas</taxon>
    </lineage>
</organism>
<dbReference type="AlphaFoldDB" id="A0A0H3FWF5"/>
<dbReference type="SMR" id="A0A0H3FWF5"/>
<evidence type="ECO:0000313" key="3">
    <source>
        <dbReference type="Proteomes" id="UP000001494"/>
    </source>
</evidence>
<proteinExistence type="predicted"/>
<dbReference type="InterPro" id="IPR002586">
    <property type="entry name" value="CobQ/CobB/MinD/ParA_Nub-bd_dom"/>
</dbReference>
<dbReference type="InterPro" id="IPR027417">
    <property type="entry name" value="P-loop_NTPase"/>
</dbReference>
<dbReference type="InterPro" id="IPR050678">
    <property type="entry name" value="DNA_Partitioning_ATPase"/>
</dbReference>
<dbReference type="EMBL" id="CP002850">
    <property type="protein sequence ID" value="AEH62090.1"/>
    <property type="molecule type" value="Genomic_DNA"/>
</dbReference>
<evidence type="ECO:0000313" key="2">
    <source>
        <dbReference type="EMBL" id="AEH62090.1"/>
    </source>
</evidence>
<protein>
    <recommendedName>
        <fullName evidence="1">CobQ/CobB/MinD/ParA nucleotide binding domain-containing protein</fullName>
    </recommendedName>
</protein>
<dbReference type="SUPFAM" id="SSF52540">
    <property type="entry name" value="P-loop containing nucleoside triphosphate hydrolases"/>
    <property type="match status" value="1"/>
</dbReference>
<dbReference type="PANTHER" id="PTHR13696">
    <property type="entry name" value="P-LOOP CONTAINING NUCLEOSIDE TRIPHOSPHATE HYDROLASE"/>
    <property type="match status" value="1"/>
</dbReference>
<dbReference type="KEGG" id="zmm:Zmob_0238"/>
<dbReference type="eggNOG" id="COG0455">
    <property type="taxonomic scope" value="Bacteria"/>
</dbReference>
<accession>A0A0H3FWF5</accession>
<dbReference type="HOGENOM" id="CLU_1331521_0_0_5"/>
<dbReference type="RefSeq" id="WP_011240916.1">
    <property type="nucleotide sequence ID" value="NC_017262.1"/>
</dbReference>
<dbReference type="Gene3D" id="3.40.50.300">
    <property type="entry name" value="P-loop containing nucleotide triphosphate hydrolases"/>
    <property type="match status" value="2"/>
</dbReference>
<feature type="domain" description="CobQ/CobB/MinD/ParA nucleotide binding" evidence="1">
    <location>
        <begin position="5"/>
        <end position="166"/>
    </location>
</feature>
<evidence type="ECO:0000259" key="1">
    <source>
        <dbReference type="Pfam" id="PF01656"/>
    </source>
</evidence>